<comment type="subcellular location">
    <subcellularLocation>
        <location evidence="1">Cell membrane</location>
        <topology evidence="1">Multi-pass membrane protein</topology>
    </subcellularLocation>
</comment>
<dbReference type="AlphaFoldDB" id="A0A7K1J430"/>
<evidence type="ECO:0000256" key="7">
    <source>
        <dbReference type="SAM" id="Phobius"/>
    </source>
</evidence>
<feature type="transmembrane region" description="Helical" evidence="7">
    <location>
        <begin position="845"/>
        <end position="868"/>
    </location>
</feature>
<feature type="transmembrane region" description="Helical" evidence="7">
    <location>
        <begin position="515"/>
        <end position="536"/>
    </location>
</feature>
<reference evidence="9 10" key="1">
    <citation type="submission" date="2019-09" db="EMBL/GenBank/DDBJ databases">
        <title>Bifidobacterium canis sp. nov., isolated from the digestive tract of German Shepherd dog puppy.</title>
        <authorList>
            <person name="Bunesova V."/>
        </authorList>
    </citation>
    <scope>NUCLEOTIDE SEQUENCE [LARGE SCALE GENOMIC DNA]</scope>
    <source>
        <strain evidence="9 10">GSD1FS</strain>
    </source>
</reference>
<feature type="domain" description="ABC3 transporter permease C-terminal" evidence="8">
    <location>
        <begin position="852"/>
        <end position="957"/>
    </location>
</feature>
<protein>
    <submittedName>
        <fullName evidence="9">ABC transporter permease</fullName>
    </submittedName>
</protein>
<feature type="transmembrane region" description="Helical" evidence="7">
    <location>
        <begin position="940"/>
        <end position="961"/>
    </location>
</feature>
<feature type="transmembrane region" description="Helical" evidence="7">
    <location>
        <begin position="470"/>
        <end position="503"/>
    </location>
</feature>
<organism evidence="9 10">
    <name type="scientific">Bifidobacterium canis</name>
    <dbReference type="NCBI Taxonomy" id="2610880"/>
    <lineage>
        <taxon>Bacteria</taxon>
        <taxon>Bacillati</taxon>
        <taxon>Actinomycetota</taxon>
        <taxon>Actinomycetes</taxon>
        <taxon>Bifidobacteriales</taxon>
        <taxon>Bifidobacteriaceae</taxon>
        <taxon>Bifidobacterium</taxon>
    </lineage>
</organism>
<feature type="domain" description="ABC3 transporter permease C-terminal" evidence="8">
    <location>
        <begin position="424"/>
        <end position="536"/>
    </location>
</feature>
<dbReference type="Proteomes" id="UP000487882">
    <property type="component" value="Unassembled WGS sequence"/>
</dbReference>
<feature type="transmembrane region" description="Helical" evidence="7">
    <location>
        <begin position="31"/>
        <end position="51"/>
    </location>
</feature>
<dbReference type="InterPro" id="IPR003838">
    <property type="entry name" value="ABC3_permease_C"/>
</dbReference>
<dbReference type="GO" id="GO:0005886">
    <property type="term" value="C:plasma membrane"/>
    <property type="evidence" value="ECO:0007669"/>
    <property type="project" value="UniProtKB-SubCell"/>
</dbReference>
<evidence type="ECO:0000313" key="9">
    <source>
        <dbReference type="EMBL" id="MUH59408.1"/>
    </source>
</evidence>
<gene>
    <name evidence="9" type="ORF">GSD1FS_0730</name>
</gene>
<dbReference type="RefSeq" id="WP_155588378.1">
    <property type="nucleotide sequence ID" value="NZ_WNLP01000002.1"/>
</dbReference>
<comment type="caution">
    <text evidence="9">The sequence shown here is derived from an EMBL/GenBank/DDBJ whole genome shotgun (WGS) entry which is preliminary data.</text>
</comment>
<keyword evidence="4 7" id="KW-1133">Transmembrane helix</keyword>
<dbReference type="Gene3D" id="1.20.1600.10">
    <property type="entry name" value="Outer membrane efflux proteins (OEP)"/>
    <property type="match status" value="1"/>
</dbReference>
<dbReference type="PANTHER" id="PTHR30287">
    <property type="entry name" value="MEMBRANE COMPONENT OF PREDICTED ABC SUPERFAMILY METABOLITE UPTAKE TRANSPORTER"/>
    <property type="match status" value="1"/>
</dbReference>
<dbReference type="Pfam" id="PF02687">
    <property type="entry name" value="FtsX"/>
    <property type="match status" value="2"/>
</dbReference>
<dbReference type="PANTHER" id="PTHR30287:SF1">
    <property type="entry name" value="INNER MEMBRANE PROTEIN"/>
    <property type="match status" value="1"/>
</dbReference>
<sequence>MSKNAKPRAHGVGAAFVLDTLRCWLRAWKPFLSILIITMLGVAVLTGIYAGCEDTFNAANRFYRQQGLHDVQVVSTMGLTDDDVKALSAQSDVEQTQGVRMERIDVSTDDGQKAATIRELGKVGSKSLDEPYVLQGHLPQNDGEIAVTEQFVHDVHLKLGDTIDVRAASTSTDSNDSADSADSADKAKSHALKIVGIVTDPADLTNPDGYSDSTFRSSIANDYSFYMANGALEQLFGDDGYDPDVYGAIVLRIAGAAQKDAFSDAYDSLTSSAVHDIEQNVQGTREQARKKALVDDAQKQLDDAKNAAYAKLDNAQQQLNAQRSQLGEQRSQLEAQTSQIPAGMQMPAQLSASQEQLASGEAKLTAAQRDLDSQRAKLENTFASEQQKIDDIETPRWYVQSRSALSGFSSLKSDISSIESLGKAFPIVFLIVAVMMSLTTMSRLVEEDRGLVGTYLGLGYGRIAITMRYALFALLACLIGGGLGLLIGFLGIPAFLLVVIRGLYAIPDMRLEYDWAYGSIGIALFVVGVLGAALFASIREMRQMPATLMRPKAPKAGSRILLEHITPIWKRMSFLNKVTARNIFRFKSRLIMTVGGVAGCTALILCGLAINDTVAALGPNQYRGVDQYDTLVMANTGDEDAMRKQLKSDGKTTDMLDARIESGELTNTADHGTSVQLTVIPQNQLRELNTMFDLQPARNDSLFGWMHKSNGNSTVTLNNSGVIVAQSAAQSLNVKAGDEVSLRGDGTQPHKVKVAAVTRSLIGAEVFISEDLYHQIFPASTSQTASQSKQSQSNDTSETVWNAVYAKLKGSGQEQIDYVNQLEDDAAVMSATSSAKQAEDFSFDLMGAVVALIVALAGSLALVVLFTLAHTNVSERLREMATLKVLGFYDREVHHYVNREMMVLTIIGIIIGLPLGRWISGLLTGALNMPGLYFEVSIAWYSYLITVVATLAFAWLVRLFVNPVLDRIDPVSSLKSVE</sequence>
<evidence type="ECO:0000259" key="8">
    <source>
        <dbReference type="Pfam" id="PF02687"/>
    </source>
</evidence>
<dbReference type="EMBL" id="WNLP01000002">
    <property type="protein sequence ID" value="MUH59408.1"/>
    <property type="molecule type" value="Genomic_DNA"/>
</dbReference>
<keyword evidence="6" id="KW-0175">Coiled coil</keyword>
<proteinExistence type="predicted"/>
<name>A0A7K1J430_9BIFI</name>
<evidence type="ECO:0000256" key="1">
    <source>
        <dbReference type="ARBA" id="ARBA00004651"/>
    </source>
</evidence>
<dbReference type="InterPro" id="IPR038766">
    <property type="entry name" value="Membrane_comp_ABC_pdt"/>
</dbReference>
<keyword evidence="2" id="KW-1003">Cell membrane</keyword>
<evidence type="ECO:0000256" key="6">
    <source>
        <dbReference type="SAM" id="Coils"/>
    </source>
</evidence>
<evidence type="ECO:0000256" key="5">
    <source>
        <dbReference type="ARBA" id="ARBA00023136"/>
    </source>
</evidence>
<evidence type="ECO:0000313" key="10">
    <source>
        <dbReference type="Proteomes" id="UP000487882"/>
    </source>
</evidence>
<accession>A0A7K1J430</accession>
<keyword evidence="10" id="KW-1185">Reference proteome</keyword>
<keyword evidence="3 7" id="KW-0812">Transmembrane</keyword>
<feature type="transmembrane region" description="Helical" evidence="7">
    <location>
        <begin position="901"/>
        <end position="920"/>
    </location>
</feature>
<feature type="coiled-coil region" evidence="6">
    <location>
        <begin position="287"/>
        <end position="377"/>
    </location>
</feature>
<evidence type="ECO:0000256" key="3">
    <source>
        <dbReference type="ARBA" id="ARBA00022692"/>
    </source>
</evidence>
<evidence type="ECO:0000256" key="2">
    <source>
        <dbReference type="ARBA" id="ARBA00022475"/>
    </source>
</evidence>
<feature type="transmembrane region" description="Helical" evidence="7">
    <location>
        <begin position="424"/>
        <end position="445"/>
    </location>
</feature>
<feature type="transmembrane region" description="Helical" evidence="7">
    <location>
        <begin position="590"/>
        <end position="610"/>
    </location>
</feature>
<evidence type="ECO:0000256" key="4">
    <source>
        <dbReference type="ARBA" id="ARBA00022989"/>
    </source>
</evidence>
<keyword evidence="5 7" id="KW-0472">Membrane</keyword>